<evidence type="ECO:0000259" key="2">
    <source>
        <dbReference type="Pfam" id="PF08532"/>
    </source>
</evidence>
<name>A0ABU2V0B7_9ACTN</name>
<proteinExistence type="predicted"/>
<gene>
    <name evidence="3" type="ORF">RNB18_02130</name>
</gene>
<evidence type="ECO:0000313" key="3">
    <source>
        <dbReference type="EMBL" id="MDT0478997.1"/>
    </source>
</evidence>
<dbReference type="Gene3D" id="3.40.50.880">
    <property type="match status" value="1"/>
</dbReference>
<comment type="caution">
    <text evidence="3">The sequence shown here is derived from an EMBL/GenBank/DDBJ whole genome shotgun (WGS) entry which is preliminary data.</text>
</comment>
<organism evidence="3 4">
    <name type="scientific">Streptomyces doebereineriae</name>
    <dbReference type="NCBI Taxonomy" id="3075528"/>
    <lineage>
        <taxon>Bacteria</taxon>
        <taxon>Bacillati</taxon>
        <taxon>Actinomycetota</taxon>
        <taxon>Actinomycetes</taxon>
        <taxon>Kitasatosporales</taxon>
        <taxon>Streptomycetaceae</taxon>
        <taxon>Streptomyces</taxon>
    </lineage>
</organism>
<dbReference type="CDD" id="cd03143">
    <property type="entry name" value="A4_beta-galactosidase_middle_domain"/>
    <property type="match status" value="1"/>
</dbReference>
<feature type="compositionally biased region" description="Basic and acidic residues" evidence="1">
    <location>
        <begin position="102"/>
        <end position="112"/>
    </location>
</feature>
<dbReference type="Pfam" id="PF08532">
    <property type="entry name" value="Glyco_hydro_42M"/>
    <property type="match status" value="1"/>
</dbReference>
<dbReference type="InterPro" id="IPR029062">
    <property type="entry name" value="Class_I_gatase-like"/>
</dbReference>
<protein>
    <submittedName>
        <fullName evidence="3">Beta-galactosidase trimerization domain-containing protein</fullName>
    </submittedName>
</protein>
<sequence>MTNELNRTGFVGTTAAVAGAAAMGRLLSTCGSSERSQAGADIASDLKKALPVHAPGTSVKPDRPSVSNKQPARHRPGPVPAVRGVRRESAPQRRGRRNTPRPARERLRERPPPRPPRRLSRRPLREALGIRVEEYRPLRRDERITLSDGTQGTAWSESLHAEGAKTLATYTHGMPSGSPAVTRNAFGTGRGWYLSTRPDHVGYGALVARLLDETGVGPETPGLTRRSRPSPGTPRTAAAGAS</sequence>
<dbReference type="InterPro" id="IPR006311">
    <property type="entry name" value="TAT_signal"/>
</dbReference>
<reference evidence="4" key="1">
    <citation type="submission" date="2023-07" db="EMBL/GenBank/DDBJ databases">
        <title>30 novel species of actinomycetes from the DSMZ collection.</title>
        <authorList>
            <person name="Nouioui I."/>
        </authorList>
    </citation>
    <scope>NUCLEOTIDE SEQUENCE [LARGE SCALE GENOMIC DNA]</scope>
    <source>
        <strain evidence="4">DSM 41640</strain>
    </source>
</reference>
<dbReference type="RefSeq" id="WP_311713000.1">
    <property type="nucleotide sequence ID" value="NZ_JAVREZ010000001.1"/>
</dbReference>
<keyword evidence="4" id="KW-1185">Reference proteome</keyword>
<evidence type="ECO:0000313" key="4">
    <source>
        <dbReference type="Proteomes" id="UP001183824"/>
    </source>
</evidence>
<dbReference type="EMBL" id="JAVREZ010000001">
    <property type="protein sequence ID" value="MDT0478997.1"/>
    <property type="molecule type" value="Genomic_DNA"/>
</dbReference>
<dbReference type="SUPFAM" id="SSF52317">
    <property type="entry name" value="Class I glutamine amidotransferase-like"/>
    <property type="match status" value="1"/>
</dbReference>
<dbReference type="Proteomes" id="UP001183824">
    <property type="component" value="Unassembled WGS sequence"/>
</dbReference>
<feature type="region of interest" description="Disordered" evidence="1">
    <location>
        <begin position="214"/>
        <end position="242"/>
    </location>
</feature>
<feature type="domain" description="Beta-galactosidase trimerisation" evidence="2">
    <location>
        <begin position="123"/>
        <end position="216"/>
    </location>
</feature>
<feature type="region of interest" description="Disordered" evidence="1">
    <location>
        <begin position="31"/>
        <end position="124"/>
    </location>
</feature>
<dbReference type="InterPro" id="IPR013738">
    <property type="entry name" value="Beta_galactosidase_Trimer"/>
</dbReference>
<dbReference type="PROSITE" id="PS51318">
    <property type="entry name" value="TAT"/>
    <property type="match status" value="1"/>
</dbReference>
<accession>A0ABU2V0B7</accession>
<evidence type="ECO:0000256" key="1">
    <source>
        <dbReference type="SAM" id="MobiDB-lite"/>
    </source>
</evidence>